<accession>A0A835CNM7</accession>
<name>A0A835CNM7_APHGI</name>
<protein>
    <recommendedName>
        <fullName evidence="7">MARVEL domain-containing protein</fullName>
    </recommendedName>
</protein>
<evidence type="ECO:0000313" key="9">
    <source>
        <dbReference type="Proteomes" id="UP000639338"/>
    </source>
</evidence>
<dbReference type="EMBL" id="JACMRX010000004">
    <property type="protein sequence ID" value="KAF7990422.1"/>
    <property type="molecule type" value="Genomic_DNA"/>
</dbReference>
<comment type="subcellular location">
    <subcellularLocation>
        <location evidence="1">Membrane</location>
        <topology evidence="1">Multi-pass membrane protein</topology>
    </subcellularLocation>
</comment>
<organism evidence="8 9">
    <name type="scientific">Aphidius gifuensis</name>
    <name type="common">Parasitoid wasp</name>
    <dbReference type="NCBI Taxonomy" id="684658"/>
    <lineage>
        <taxon>Eukaryota</taxon>
        <taxon>Metazoa</taxon>
        <taxon>Ecdysozoa</taxon>
        <taxon>Arthropoda</taxon>
        <taxon>Hexapoda</taxon>
        <taxon>Insecta</taxon>
        <taxon>Pterygota</taxon>
        <taxon>Neoptera</taxon>
        <taxon>Endopterygota</taxon>
        <taxon>Hymenoptera</taxon>
        <taxon>Apocrita</taxon>
        <taxon>Ichneumonoidea</taxon>
        <taxon>Braconidae</taxon>
        <taxon>Aphidiinae</taxon>
        <taxon>Aphidius</taxon>
    </lineage>
</organism>
<feature type="transmembrane region" description="Helical" evidence="6">
    <location>
        <begin position="49"/>
        <end position="67"/>
    </location>
</feature>
<sequence length="166" mass="18337">MMSETVVTIQDASTNANNPRGPTIKSEPGQPNFIAGLTINIPYFKTIPGIIKLAQAVLGIFCSALASGAYSQFLMTFSTLAFVATFIWIVVYLCSIRESLRVPINWMLTEFINTAGWTVLLALSVIWHLIARTSFIGATIFGILDMLAYAAGTYFLWLEWKNTEAQ</sequence>
<dbReference type="InterPro" id="IPR050578">
    <property type="entry name" value="MARVEL-CKLF_proteins"/>
</dbReference>
<keyword evidence="3 6" id="KW-1133">Transmembrane helix</keyword>
<evidence type="ECO:0000256" key="3">
    <source>
        <dbReference type="ARBA" id="ARBA00022989"/>
    </source>
</evidence>
<dbReference type="Proteomes" id="UP000639338">
    <property type="component" value="Unassembled WGS sequence"/>
</dbReference>
<proteinExistence type="predicted"/>
<evidence type="ECO:0000259" key="7">
    <source>
        <dbReference type="PROSITE" id="PS51225"/>
    </source>
</evidence>
<dbReference type="PANTHER" id="PTHR22776:SF97">
    <property type="entry name" value="RE01453P"/>
    <property type="match status" value="1"/>
</dbReference>
<dbReference type="PANTHER" id="PTHR22776">
    <property type="entry name" value="MARVEL-CONTAINING POTENTIAL LIPID RAFT-ASSOCIATED PROTEIN"/>
    <property type="match status" value="1"/>
</dbReference>
<evidence type="ECO:0000256" key="6">
    <source>
        <dbReference type="SAM" id="Phobius"/>
    </source>
</evidence>
<dbReference type="InterPro" id="IPR008253">
    <property type="entry name" value="Marvel"/>
</dbReference>
<feature type="domain" description="MARVEL" evidence="7">
    <location>
        <begin position="43"/>
        <end position="161"/>
    </location>
</feature>
<evidence type="ECO:0000256" key="1">
    <source>
        <dbReference type="ARBA" id="ARBA00004141"/>
    </source>
</evidence>
<evidence type="ECO:0000256" key="4">
    <source>
        <dbReference type="ARBA" id="ARBA00023136"/>
    </source>
</evidence>
<gene>
    <name evidence="8" type="ORF">HCN44_000227</name>
</gene>
<reference evidence="8 9" key="1">
    <citation type="submission" date="2020-08" db="EMBL/GenBank/DDBJ databases">
        <title>Aphidius gifuensis genome sequencing and assembly.</title>
        <authorList>
            <person name="Du Z."/>
        </authorList>
    </citation>
    <scope>NUCLEOTIDE SEQUENCE [LARGE SCALE GENOMIC DNA]</scope>
    <source>
        <strain evidence="8">YNYX2018</strain>
        <tissue evidence="8">Adults</tissue>
    </source>
</reference>
<keyword evidence="4 5" id="KW-0472">Membrane</keyword>
<evidence type="ECO:0000313" key="8">
    <source>
        <dbReference type="EMBL" id="KAF7990422.1"/>
    </source>
</evidence>
<feature type="transmembrane region" description="Helical" evidence="6">
    <location>
        <begin position="106"/>
        <end position="130"/>
    </location>
</feature>
<dbReference type="AlphaFoldDB" id="A0A835CNM7"/>
<feature type="transmembrane region" description="Helical" evidence="6">
    <location>
        <begin position="73"/>
        <end position="94"/>
    </location>
</feature>
<keyword evidence="9" id="KW-1185">Reference proteome</keyword>
<dbReference type="PROSITE" id="PS51225">
    <property type="entry name" value="MARVEL"/>
    <property type="match status" value="1"/>
</dbReference>
<dbReference type="GO" id="GO:0016020">
    <property type="term" value="C:membrane"/>
    <property type="evidence" value="ECO:0007669"/>
    <property type="project" value="UniProtKB-SubCell"/>
</dbReference>
<feature type="transmembrane region" description="Helical" evidence="6">
    <location>
        <begin position="136"/>
        <end position="157"/>
    </location>
</feature>
<evidence type="ECO:0000256" key="2">
    <source>
        <dbReference type="ARBA" id="ARBA00022692"/>
    </source>
</evidence>
<evidence type="ECO:0000256" key="5">
    <source>
        <dbReference type="PROSITE-ProRule" id="PRU00581"/>
    </source>
</evidence>
<keyword evidence="2 5" id="KW-0812">Transmembrane</keyword>
<comment type="caution">
    <text evidence="8">The sequence shown here is derived from an EMBL/GenBank/DDBJ whole genome shotgun (WGS) entry which is preliminary data.</text>
</comment>